<reference evidence="1" key="2">
    <citation type="journal article" date="2020" name="Nat. Commun.">
        <title>Large-scale genome sequencing of mycorrhizal fungi provides insights into the early evolution of symbiotic traits.</title>
        <authorList>
            <person name="Miyauchi S."/>
            <person name="Kiss E."/>
            <person name="Kuo A."/>
            <person name="Drula E."/>
            <person name="Kohler A."/>
            <person name="Sanchez-Garcia M."/>
            <person name="Morin E."/>
            <person name="Andreopoulos B."/>
            <person name="Barry K.W."/>
            <person name="Bonito G."/>
            <person name="Buee M."/>
            <person name="Carver A."/>
            <person name="Chen C."/>
            <person name="Cichocki N."/>
            <person name="Clum A."/>
            <person name="Culley D."/>
            <person name="Crous P.W."/>
            <person name="Fauchery L."/>
            <person name="Girlanda M."/>
            <person name="Hayes R.D."/>
            <person name="Keri Z."/>
            <person name="LaButti K."/>
            <person name="Lipzen A."/>
            <person name="Lombard V."/>
            <person name="Magnuson J."/>
            <person name="Maillard F."/>
            <person name="Murat C."/>
            <person name="Nolan M."/>
            <person name="Ohm R.A."/>
            <person name="Pangilinan J."/>
            <person name="Pereira M.F."/>
            <person name="Perotto S."/>
            <person name="Peter M."/>
            <person name="Pfister S."/>
            <person name="Riley R."/>
            <person name="Sitrit Y."/>
            <person name="Stielow J.B."/>
            <person name="Szollosi G."/>
            <person name="Zifcakova L."/>
            <person name="Stursova M."/>
            <person name="Spatafora J.W."/>
            <person name="Tedersoo L."/>
            <person name="Vaario L.M."/>
            <person name="Yamada A."/>
            <person name="Yan M."/>
            <person name="Wang P."/>
            <person name="Xu J."/>
            <person name="Bruns T."/>
            <person name="Baldrian P."/>
            <person name="Vilgalys R."/>
            <person name="Dunand C."/>
            <person name="Henrissat B."/>
            <person name="Grigoriev I.V."/>
            <person name="Hibbett D."/>
            <person name="Nagy L.G."/>
            <person name="Martin F.M."/>
        </authorList>
    </citation>
    <scope>NUCLEOTIDE SEQUENCE</scope>
    <source>
        <strain evidence="1">BED1</strain>
    </source>
</reference>
<organism evidence="1 2">
    <name type="scientific">Boletus edulis BED1</name>
    <dbReference type="NCBI Taxonomy" id="1328754"/>
    <lineage>
        <taxon>Eukaryota</taxon>
        <taxon>Fungi</taxon>
        <taxon>Dikarya</taxon>
        <taxon>Basidiomycota</taxon>
        <taxon>Agaricomycotina</taxon>
        <taxon>Agaricomycetes</taxon>
        <taxon>Agaricomycetidae</taxon>
        <taxon>Boletales</taxon>
        <taxon>Boletineae</taxon>
        <taxon>Boletaceae</taxon>
        <taxon>Boletoideae</taxon>
        <taxon>Boletus</taxon>
    </lineage>
</organism>
<evidence type="ECO:0000313" key="1">
    <source>
        <dbReference type="EMBL" id="KAF8432035.1"/>
    </source>
</evidence>
<gene>
    <name evidence="1" type="ORF">L210DRAFT_3650699</name>
</gene>
<keyword evidence="2" id="KW-1185">Reference proteome</keyword>
<protein>
    <submittedName>
        <fullName evidence="1">Uncharacterized protein</fullName>
    </submittedName>
</protein>
<dbReference type="Proteomes" id="UP001194468">
    <property type="component" value="Unassembled WGS sequence"/>
</dbReference>
<dbReference type="EMBL" id="WHUW01000044">
    <property type="protein sequence ID" value="KAF8432035.1"/>
    <property type="molecule type" value="Genomic_DNA"/>
</dbReference>
<dbReference type="AlphaFoldDB" id="A0AAD4G997"/>
<name>A0AAD4G997_BOLED</name>
<comment type="caution">
    <text evidence="1">The sequence shown here is derived from an EMBL/GenBank/DDBJ whole genome shotgun (WGS) entry which is preliminary data.</text>
</comment>
<evidence type="ECO:0000313" key="2">
    <source>
        <dbReference type="Proteomes" id="UP001194468"/>
    </source>
</evidence>
<accession>A0AAD4G997</accession>
<proteinExistence type="predicted"/>
<sequence>MAPKSVATPSAPDMNLRTKTVNDLPAMLVKLLDRFKDETGWVFTILASSPRLLQGQKGQNI</sequence>
<reference evidence="1" key="1">
    <citation type="submission" date="2019-10" db="EMBL/GenBank/DDBJ databases">
        <authorList>
            <consortium name="DOE Joint Genome Institute"/>
            <person name="Kuo A."/>
            <person name="Miyauchi S."/>
            <person name="Kiss E."/>
            <person name="Drula E."/>
            <person name="Kohler A."/>
            <person name="Sanchez-Garcia M."/>
            <person name="Andreopoulos B."/>
            <person name="Barry K.W."/>
            <person name="Bonito G."/>
            <person name="Buee M."/>
            <person name="Carver A."/>
            <person name="Chen C."/>
            <person name="Cichocki N."/>
            <person name="Clum A."/>
            <person name="Culley D."/>
            <person name="Crous P.W."/>
            <person name="Fauchery L."/>
            <person name="Girlanda M."/>
            <person name="Hayes R."/>
            <person name="Keri Z."/>
            <person name="LaButti K."/>
            <person name="Lipzen A."/>
            <person name="Lombard V."/>
            <person name="Magnuson J."/>
            <person name="Maillard F."/>
            <person name="Morin E."/>
            <person name="Murat C."/>
            <person name="Nolan M."/>
            <person name="Ohm R."/>
            <person name="Pangilinan J."/>
            <person name="Pereira M."/>
            <person name="Perotto S."/>
            <person name="Peter M."/>
            <person name="Riley R."/>
            <person name="Sitrit Y."/>
            <person name="Stielow B."/>
            <person name="Szollosi G."/>
            <person name="Zifcakova L."/>
            <person name="Stursova M."/>
            <person name="Spatafora J.W."/>
            <person name="Tedersoo L."/>
            <person name="Vaario L.-M."/>
            <person name="Yamada A."/>
            <person name="Yan M."/>
            <person name="Wang P."/>
            <person name="Xu J."/>
            <person name="Bruns T."/>
            <person name="Baldrian P."/>
            <person name="Vilgalys R."/>
            <person name="Henrissat B."/>
            <person name="Grigoriev I.V."/>
            <person name="Hibbett D."/>
            <person name="Nagy L.G."/>
            <person name="Martin F.M."/>
        </authorList>
    </citation>
    <scope>NUCLEOTIDE SEQUENCE</scope>
    <source>
        <strain evidence="1">BED1</strain>
    </source>
</reference>